<dbReference type="NCBIfam" id="NF000941">
    <property type="entry name" value="PRK00094.1-3"/>
    <property type="match status" value="1"/>
</dbReference>
<feature type="binding site" evidence="13">
    <location>
        <position position="105"/>
    </location>
    <ligand>
        <name>NADPH</name>
        <dbReference type="ChEBI" id="CHEBI:57783"/>
    </ligand>
</feature>
<feature type="binding site" evidence="13">
    <location>
        <position position="188"/>
    </location>
    <ligand>
        <name>sn-glycerol 3-phosphate</name>
        <dbReference type="ChEBI" id="CHEBI:57597"/>
    </ligand>
</feature>
<evidence type="ECO:0000256" key="1">
    <source>
        <dbReference type="ARBA" id="ARBA00011009"/>
    </source>
</evidence>
<evidence type="ECO:0000256" key="9">
    <source>
        <dbReference type="ARBA" id="ARBA00052716"/>
    </source>
</evidence>
<dbReference type="GO" id="GO:0006650">
    <property type="term" value="P:glycerophospholipid metabolic process"/>
    <property type="evidence" value="ECO:0007669"/>
    <property type="project" value="UniProtKB-UniRule"/>
</dbReference>
<dbReference type="GO" id="GO:0141152">
    <property type="term" value="F:glycerol-3-phosphate dehydrogenase (NAD+) activity"/>
    <property type="evidence" value="ECO:0007669"/>
    <property type="project" value="RHEA"/>
</dbReference>
<dbReference type="RefSeq" id="WP_092755622.1">
    <property type="nucleotide sequence ID" value="NZ_FOCG01000002.1"/>
</dbReference>
<evidence type="ECO:0000256" key="6">
    <source>
        <dbReference type="ARBA" id="ARBA00023098"/>
    </source>
</evidence>
<dbReference type="HAMAP" id="MF_00394">
    <property type="entry name" value="NAD_Glyc3P_dehydrog"/>
    <property type="match status" value="1"/>
</dbReference>
<keyword evidence="3 13" id="KW-0521">NADP</keyword>
<comment type="catalytic activity">
    <reaction evidence="13">
        <text>sn-glycerol 3-phosphate + NAD(+) = dihydroxyacetone phosphate + NADH + H(+)</text>
        <dbReference type="Rhea" id="RHEA:11092"/>
        <dbReference type="ChEBI" id="CHEBI:15378"/>
        <dbReference type="ChEBI" id="CHEBI:57540"/>
        <dbReference type="ChEBI" id="CHEBI:57597"/>
        <dbReference type="ChEBI" id="CHEBI:57642"/>
        <dbReference type="ChEBI" id="CHEBI:57945"/>
        <dbReference type="EC" id="1.1.1.94"/>
    </reaction>
</comment>
<feature type="binding site" evidence="13">
    <location>
        <position position="105"/>
    </location>
    <ligand>
        <name>sn-glycerol 3-phosphate</name>
        <dbReference type="ChEBI" id="CHEBI:57597"/>
    </ligand>
</feature>
<dbReference type="InterPro" id="IPR013328">
    <property type="entry name" value="6PGD_dom2"/>
</dbReference>
<reference evidence="20 21" key="1">
    <citation type="submission" date="2016-10" db="EMBL/GenBank/DDBJ databases">
        <authorList>
            <person name="de Groot N.N."/>
        </authorList>
    </citation>
    <scope>NUCLEOTIDE SEQUENCE [LARGE SCALE GENOMIC DNA]</scope>
    <source>
        <strain evidence="20 21">CGMCC 1.5070</strain>
    </source>
</reference>
<evidence type="ECO:0000256" key="10">
    <source>
        <dbReference type="ARBA" id="ARBA00066687"/>
    </source>
</evidence>
<feature type="binding site" evidence="15">
    <location>
        <position position="105"/>
    </location>
    <ligand>
        <name>substrate</name>
    </ligand>
</feature>
<dbReference type="GO" id="GO:0046167">
    <property type="term" value="P:glycerol-3-phosphate biosynthetic process"/>
    <property type="evidence" value="ECO:0007669"/>
    <property type="project" value="UniProtKB-UniRule"/>
</dbReference>
<keyword evidence="21" id="KW-1185">Reference proteome</keyword>
<feature type="binding site" evidence="13">
    <location>
        <position position="12"/>
    </location>
    <ligand>
        <name>NADPH</name>
        <dbReference type="ChEBI" id="CHEBI:57783"/>
    </ligand>
</feature>
<dbReference type="PRINTS" id="PR00077">
    <property type="entry name" value="GPDHDRGNASE"/>
</dbReference>
<dbReference type="SUPFAM" id="SSF51735">
    <property type="entry name" value="NAD(P)-binding Rossmann-fold domains"/>
    <property type="match status" value="1"/>
</dbReference>
<dbReference type="GO" id="GO:0051287">
    <property type="term" value="F:NAD binding"/>
    <property type="evidence" value="ECO:0007669"/>
    <property type="project" value="InterPro"/>
</dbReference>
<dbReference type="AlphaFoldDB" id="A0A1H8D385"/>
<feature type="binding site" evidence="13">
    <location>
        <position position="252"/>
    </location>
    <ligand>
        <name>NADPH</name>
        <dbReference type="ChEBI" id="CHEBI:57783"/>
    </ligand>
</feature>
<dbReference type="Gene3D" id="1.10.1040.10">
    <property type="entry name" value="N-(1-d-carboxylethyl)-l-norvaline Dehydrogenase, domain 2"/>
    <property type="match status" value="1"/>
</dbReference>
<keyword evidence="4 13" id="KW-0560">Oxidoreductase</keyword>
<comment type="subcellular location">
    <subcellularLocation>
        <location evidence="13">Cytoplasm</location>
    </subcellularLocation>
</comment>
<feature type="binding site" evidence="15">
    <location>
        <begin position="252"/>
        <end position="253"/>
    </location>
    <ligand>
        <name>substrate</name>
    </ligand>
</feature>
<evidence type="ECO:0000259" key="18">
    <source>
        <dbReference type="Pfam" id="PF01210"/>
    </source>
</evidence>
<keyword evidence="6 13" id="KW-0443">Lipid metabolism</keyword>
<feature type="binding site" evidence="16">
    <location>
        <begin position="8"/>
        <end position="13"/>
    </location>
    <ligand>
        <name>NAD(+)</name>
        <dbReference type="ChEBI" id="CHEBI:57540"/>
    </ligand>
</feature>
<feature type="binding site" evidence="13">
    <location>
        <position position="241"/>
    </location>
    <ligand>
        <name>sn-glycerol 3-phosphate</name>
        <dbReference type="ChEBI" id="CHEBI:57597"/>
    </ligand>
</feature>
<feature type="binding site" evidence="13">
    <location>
        <position position="278"/>
    </location>
    <ligand>
        <name>NADPH</name>
        <dbReference type="ChEBI" id="CHEBI:57783"/>
    </ligand>
</feature>
<dbReference type="OrthoDB" id="9812273at2"/>
<keyword evidence="5 13" id="KW-0520">NAD</keyword>
<comment type="similarity">
    <text evidence="1 13 17">Belongs to the NAD-dependent glycerol-3-phosphate dehydrogenase family.</text>
</comment>
<dbReference type="GO" id="GO:0005829">
    <property type="term" value="C:cytosol"/>
    <property type="evidence" value="ECO:0007669"/>
    <property type="project" value="TreeGrafter"/>
</dbReference>
<dbReference type="GO" id="GO:0141153">
    <property type="term" value="F:glycerol-3-phosphate dehydrogenase (NADP+) activity"/>
    <property type="evidence" value="ECO:0007669"/>
    <property type="project" value="RHEA"/>
</dbReference>
<feature type="binding site" evidence="13">
    <location>
        <position position="133"/>
    </location>
    <ligand>
        <name>sn-glycerol 3-phosphate</name>
        <dbReference type="ChEBI" id="CHEBI:57597"/>
    </ligand>
</feature>
<evidence type="ECO:0000256" key="2">
    <source>
        <dbReference type="ARBA" id="ARBA00022516"/>
    </source>
</evidence>
<keyword evidence="8 13" id="KW-1208">Phospholipid metabolism</keyword>
<dbReference type="SUPFAM" id="SSF48179">
    <property type="entry name" value="6-phosphogluconate dehydrogenase C-terminal domain-like"/>
    <property type="match status" value="1"/>
</dbReference>
<dbReference type="FunFam" id="3.40.50.720:FF:000019">
    <property type="entry name" value="Glycerol-3-phosphate dehydrogenase [NAD(P)+]"/>
    <property type="match status" value="1"/>
</dbReference>
<evidence type="ECO:0000256" key="16">
    <source>
        <dbReference type="PIRSR" id="PIRSR000114-3"/>
    </source>
</evidence>
<accession>A0A1H8D385</accession>
<dbReference type="EMBL" id="FOCG01000002">
    <property type="protein sequence ID" value="SEN01629.1"/>
    <property type="molecule type" value="Genomic_DNA"/>
</dbReference>
<dbReference type="NCBIfam" id="NF000940">
    <property type="entry name" value="PRK00094.1-2"/>
    <property type="match status" value="1"/>
</dbReference>
<evidence type="ECO:0000256" key="8">
    <source>
        <dbReference type="ARBA" id="ARBA00023264"/>
    </source>
</evidence>
<gene>
    <name evidence="13" type="primary">gpsA</name>
    <name evidence="20" type="ORF">SAMN05216180_2484</name>
</gene>
<dbReference type="UniPathway" id="UPA00940"/>
<dbReference type="PANTHER" id="PTHR11728:SF1">
    <property type="entry name" value="GLYCEROL-3-PHOSPHATE DEHYDROGENASE [NAD(+)] 2, CHLOROPLASTIC"/>
    <property type="match status" value="1"/>
</dbReference>
<keyword evidence="7 13" id="KW-0594">Phospholipid biosynthesis</keyword>
<proteinExistence type="inferred from homology"/>
<evidence type="ECO:0000313" key="21">
    <source>
        <dbReference type="Proteomes" id="UP000199158"/>
    </source>
</evidence>
<feature type="binding site" evidence="13">
    <location>
        <position position="253"/>
    </location>
    <ligand>
        <name>sn-glycerol 3-phosphate</name>
        <dbReference type="ChEBI" id="CHEBI:57597"/>
    </ligand>
</feature>
<dbReference type="GO" id="GO:0008654">
    <property type="term" value="P:phospholipid biosynthetic process"/>
    <property type="evidence" value="ECO:0007669"/>
    <property type="project" value="UniProtKB-KW"/>
</dbReference>
<dbReference type="InterPro" id="IPR036291">
    <property type="entry name" value="NAD(P)-bd_dom_sf"/>
</dbReference>
<dbReference type="NCBIfam" id="NF000942">
    <property type="entry name" value="PRK00094.1-4"/>
    <property type="match status" value="1"/>
</dbReference>
<dbReference type="Pfam" id="PF01210">
    <property type="entry name" value="NAD_Gly3P_dh_N"/>
    <property type="match status" value="1"/>
</dbReference>
<feature type="binding site" evidence="13">
    <location>
        <position position="251"/>
    </location>
    <ligand>
        <name>sn-glycerol 3-phosphate</name>
        <dbReference type="ChEBI" id="CHEBI:57597"/>
    </ligand>
</feature>
<dbReference type="Gene3D" id="3.40.50.720">
    <property type="entry name" value="NAD(P)-binding Rossmann-like Domain"/>
    <property type="match status" value="1"/>
</dbReference>
<dbReference type="InterPro" id="IPR011128">
    <property type="entry name" value="G3P_DH_NAD-dep_N"/>
</dbReference>
<dbReference type="PIRSF" id="PIRSF000114">
    <property type="entry name" value="Glycerol-3-P_dh"/>
    <property type="match status" value="1"/>
</dbReference>
<protein>
    <recommendedName>
        <fullName evidence="11 13">Glycerol-3-phosphate dehydrogenase [NAD(P)+]</fullName>
        <ecNumber evidence="10 13">1.1.1.94</ecNumber>
    </recommendedName>
    <alternativeName>
        <fullName evidence="13">NAD(P)(+)-dependent glycerol-3-phosphate dehydrogenase</fullName>
    </alternativeName>
    <alternativeName>
        <fullName evidence="12 13">NAD(P)H-dependent dihydroxyacetone-phosphate reductase</fullName>
    </alternativeName>
</protein>
<comment type="caution">
    <text evidence="13">Lacks conserved residue(s) required for the propagation of feature annotation.</text>
</comment>
<dbReference type="InterPro" id="IPR006168">
    <property type="entry name" value="G3P_DH_NAD-dep"/>
</dbReference>
<feature type="binding site" evidence="16">
    <location>
        <position position="137"/>
    </location>
    <ligand>
        <name>NAD(+)</name>
        <dbReference type="ChEBI" id="CHEBI:57540"/>
    </ligand>
</feature>
<evidence type="ECO:0000256" key="11">
    <source>
        <dbReference type="ARBA" id="ARBA00069372"/>
    </source>
</evidence>
<evidence type="ECO:0000256" key="7">
    <source>
        <dbReference type="ARBA" id="ARBA00023209"/>
    </source>
</evidence>
<dbReference type="InterPro" id="IPR008927">
    <property type="entry name" value="6-PGluconate_DH-like_C_sf"/>
</dbReference>
<feature type="binding site" evidence="13">
    <location>
        <position position="252"/>
    </location>
    <ligand>
        <name>sn-glycerol 3-phosphate</name>
        <dbReference type="ChEBI" id="CHEBI:57597"/>
    </ligand>
</feature>
<comment type="function">
    <text evidence="13">Catalyzes the reduction of the glycolytic intermediate dihydroxyacetone phosphate (DHAP) to sn-glycerol 3-phosphate (G3P), the key precursor for phospholipid synthesis.</text>
</comment>
<sequence>MAKIGVLGAGGFGIALSVMCNKMGHEVTLWSAFPAEITEIIRDGQNLRLLPKVKIPQEIKLTSNIEDLQGNDLIILAVPSFAVRETAHKLQPYMGEGSVLATVAKGLEDQSHKRLSEVIAEELPQCKIVVISGPSHAEEVATGVPTTVVAASSSRQAAEHVQDLLMNPTLRIYVNDDIKGVEYGGALKNVIALAAGICDGQKLGDNSKAALMTRGITEIARLGVALGANHETFGGLSGIGDLIVTCTSMHSRNRRAGIFIGQGNTARQALEKVGMTVEGYLATKAAYELSKSVDVEMPIVEQCYLVLYKNKSPKKAIADLMGRPKRHESETIWLQTK</sequence>
<dbReference type="STRING" id="474960.SAMN05216180_2484"/>
<dbReference type="EC" id="1.1.1.94" evidence="10 13"/>
<keyword evidence="2 13" id="KW-0444">Lipid biosynthesis</keyword>
<dbReference type="PANTHER" id="PTHR11728">
    <property type="entry name" value="GLYCEROL-3-PHOSPHATE DEHYDROGENASE"/>
    <property type="match status" value="1"/>
</dbReference>
<dbReference type="InterPro" id="IPR006109">
    <property type="entry name" value="G3P_DH_NAD-dep_C"/>
</dbReference>
<comment type="catalytic activity">
    <reaction evidence="9">
        <text>sn-glycerol 3-phosphate + NADP(+) = dihydroxyacetone phosphate + NADPH + H(+)</text>
        <dbReference type="Rhea" id="RHEA:11096"/>
        <dbReference type="ChEBI" id="CHEBI:15378"/>
        <dbReference type="ChEBI" id="CHEBI:57597"/>
        <dbReference type="ChEBI" id="CHEBI:57642"/>
        <dbReference type="ChEBI" id="CHEBI:57783"/>
        <dbReference type="ChEBI" id="CHEBI:58349"/>
        <dbReference type="EC" id="1.1.1.94"/>
    </reaction>
    <physiologicalReaction direction="right-to-left" evidence="9">
        <dbReference type="Rhea" id="RHEA:11098"/>
    </physiologicalReaction>
</comment>
<evidence type="ECO:0000256" key="4">
    <source>
        <dbReference type="ARBA" id="ARBA00023002"/>
    </source>
</evidence>
<feature type="binding site" evidence="13">
    <location>
        <position position="137"/>
    </location>
    <ligand>
        <name>NADPH</name>
        <dbReference type="ChEBI" id="CHEBI:57783"/>
    </ligand>
</feature>
<evidence type="ECO:0000313" key="20">
    <source>
        <dbReference type="EMBL" id="SEN01629.1"/>
    </source>
</evidence>
<name>A0A1H8D385_9FIRM</name>
<dbReference type="FunFam" id="1.10.1040.10:FF:000001">
    <property type="entry name" value="Glycerol-3-phosphate dehydrogenase [NAD(P)+]"/>
    <property type="match status" value="1"/>
</dbReference>
<evidence type="ECO:0000256" key="15">
    <source>
        <dbReference type="PIRSR" id="PIRSR000114-2"/>
    </source>
</evidence>
<dbReference type="Pfam" id="PF07479">
    <property type="entry name" value="NAD_Gly3P_dh_C"/>
    <property type="match status" value="1"/>
</dbReference>
<feature type="domain" description="Glycerol-3-phosphate dehydrogenase NAD-dependent N-terminal" evidence="18">
    <location>
        <begin position="3"/>
        <end position="157"/>
    </location>
</feature>
<feature type="binding site" evidence="16">
    <location>
        <position position="252"/>
    </location>
    <ligand>
        <name>NAD(+)</name>
        <dbReference type="ChEBI" id="CHEBI:57540"/>
    </ligand>
</feature>
<dbReference type="Proteomes" id="UP000199158">
    <property type="component" value="Unassembled WGS sequence"/>
</dbReference>
<dbReference type="GO" id="GO:0005975">
    <property type="term" value="P:carbohydrate metabolic process"/>
    <property type="evidence" value="ECO:0007669"/>
    <property type="project" value="InterPro"/>
</dbReference>
<evidence type="ECO:0000256" key="12">
    <source>
        <dbReference type="ARBA" id="ARBA00080511"/>
    </source>
</evidence>
<evidence type="ECO:0000256" key="3">
    <source>
        <dbReference type="ARBA" id="ARBA00022857"/>
    </source>
</evidence>
<comment type="pathway">
    <text evidence="13">Membrane lipid metabolism; glycerophospholipid metabolism.</text>
</comment>
<feature type="active site" description="Proton acceptor" evidence="13 14">
    <location>
        <position position="188"/>
    </location>
</feature>
<keyword evidence="13" id="KW-0547">Nucleotide-binding</keyword>
<evidence type="ECO:0000256" key="17">
    <source>
        <dbReference type="RuleBase" id="RU000437"/>
    </source>
</evidence>
<keyword evidence="13" id="KW-0963">Cytoplasm</keyword>
<feature type="binding site" evidence="13">
    <location>
        <position position="135"/>
    </location>
    <ligand>
        <name>sn-glycerol 3-phosphate</name>
        <dbReference type="ChEBI" id="CHEBI:57597"/>
    </ligand>
</feature>
<dbReference type="GO" id="GO:0046168">
    <property type="term" value="P:glycerol-3-phosphate catabolic process"/>
    <property type="evidence" value="ECO:0007669"/>
    <property type="project" value="InterPro"/>
</dbReference>
<evidence type="ECO:0000256" key="14">
    <source>
        <dbReference type="PIRSR" id="PIRSR000114-1"/>
    </source>
</evidence>
<evidence type="ECO:0000256" key="5">
    <source>
        <dbReference type="ARBA" id="ARBA00023027"/>
    </source>
</evidence>
<feature type="domain" description="Glycerol-3-phosphate dehydrogenase NAD-dependent C-terminal" evidence="19">
    <location>
        <begin position="177"/>
        <end position="317"/>
    </location>
</feature>
<evidence type="ECO:0000259" key="19">
    <source>
        <dbReference type="Pfam" id="PF07479"/>
    </source>
</evidence>
<dbReference type="PROSITE" id="PS00957">
    <property type="entry name" value="NAD_G3PDH"/>
    <property type="match status" value="1"/>
</dbReference>
<organism evidence="20 21">
    <name type="scientific">Hydrogenoanaerobacterium saccharovorans</name>
    <dbReference type="NCBI Taxonomy" id="474960"/>
    <lineage>
        <taxon>Bacteria</taxon>
        <taxon>Bacillati</taxon>
        <taxon>Bacillota</taxon>
        <taxon>Clostridia</taxon>
        <taxon>Eubacteriales</taxon>
        <taxon>Oscillospiraceae</taxon>
        <taxon>Hydrogenoanaerobacterium</taxon>
    </lineage>
</organism>
<evidence type="ECO:0000256" key="13">
    <source>
        <dbReference type="HAMAP-Rule" id="MF_00394"/>
    </source>
</evidence>